<keyword evidence="4" id="KW-1185">Reference proteome</keyword>
<keyword evidence="1" id="KW-1133">Transmembrane helix</keyword>
<dbReference type="InterPro" id="IPR007844">
    <property type="entry name" value="AsmA"/>
</dbReference>
<dbReference type="PANTHER" id="PTHR30441:SF4">
    <property type="entry name" value="PROTEIN ASMA"/>
    <property type="match status" value="1"/>
</dbReference>
<feature type="domain" description="AsmA" evidence="2">
    <location>
        <begin position="303"/>
        <end position="543"/>
    </location>
</feature>
<dbReference type="Pfam" id="PF05170">
    <property type="entry name" value="AsmA"/>
    <property type="match status" value="2"/>
</dbReference>
<sequence length="652" mass="67843">MKALRIVGWVVLAVVGLLAVAVGALFALFDGDKIKAEISRTVLEQKQRTLVIAGKPQLSVWPDVGIQLDGVTLSERGSSTEFAALQSARVSVAVMPLLSKQVQVRALDVTGLKATLIKRKDGSLNIADLLGDPSAQPAPANAPAQPAEPLKIDVAAIRIADAQLTWRDEQAGSTTNINNLSLSTGHLQADTGAKTANIEKLSLAIKGQAGADGFSLALDAPKLALSPARSSGEAVTLSAGVQGSGRSAMLKLVLSGVEGNADAIRISKLTGSLDLAHPDMPMKQLSLPLNGSLQVNLAQQSAALALATKFDESNIATKLNVARFAPLSLGFDLDIDQLNVDKYLPPKPAGEAPAKEAAGKEAPINLAALKGPTVQGNIRIGSLQVAKLKLAQINAKLALAGGKLDVAPLSMKLYEGSTSGSVSVNASGNQMALRQNLQGVSINPLMKDLLDKDMLEGRGNITLDVNTRGETVSAFKKALDGSAALALKDGAIKGINLAQSLRDVKAKLGQADSTQAANASQKTDFSELTASFKIANGVARNDDLSMKSPFIRLGGAGDIDVGAGQMNYLAKATMVASGEGQGGKDANQLKGLTVPVRLSGPFEALSYKIEFGAMLEDATKAKVEEKKQEIKTKVEDAVKDKAKDLFKGLLGK</sequence>
<evidence type="ECO:0000313" key="4">
    <source>
        <dbReference type="Proteomes" id="UP001302257"/>
    </source>
</evidence>
<dbReference type="InterPro" id="IPR052894">
    <property type="entry name" value="AsmA-related"/>
</dbReference>
<name>A0ABZ0AYB8_9BURK</name>
<accession>A0ABZ0AYB8</accession>
<feature type="domain" description="AsmA" evidence="2">
    <location>
        <begin position="2"/>
        <end position="209"/>
    </location>
</feature>
<organism evidence="3 4">
    <name type="scientific">Rhodoferax mekongensis</name>
    <dbReference type="NCBI Taxonomy" id="3068341"/>
    <lineage>
        <taxon>Bacteria</taxon>
        <taxon>Pseudomonadati</taxon>
        <taxon>Pseudomonadota</taxon>
        <taxon>Betaproteobacteria</taxon>
        <taxon>Burkholderiales</taxon>
        <taxon>Comamonadaceae</taxon>
        <taxon>Rhodoferax</taxon>
    </lineage>
</organism>
<dbReference type="EMBL" id="CP132507">
    <property type="protein sequence ID" value="WNO04642.1"/>
    <property type="molecule type" value="Genomic_DNA"/>
</dbReference>
<dbReference type="Proteomes" id="UP001302257">
    <property type="component" value="Chromosome"/>
</dbReference>
<reference evidence="3 4" key="1">
    <citation type="submission" date="2023-08" db="EMBL/GenBank/DDBJ databases">
        <title>Rhodoferax potami sp. nov. and Rhodoferax mekongensis sp. nov., isolated from the Mekong River in Thailand.</title>
        <authorList>
            <person name="Kitikhun S."/>
            <person name="Charoenyingcharoen P."/>
            <person name="Siriarchawattana P."/>
            <person name="Likhitrattanapisal S."/>
            <person name="Nilsakha T."/>
            <person name="Chanpet A."/>
            <person name="Rattanawaree P."/>
            <person name="Ingsriswang S."/>
        </authorList>
    </citation>
    <scope>NUCLEOTIDE SEQUENCE [LARGE SCALE GENOMIC DNA]</scope>
    <source>
        <strain evidence="3 4">TBRC 17307</strain>
    </source>
</reference>
<gene>
    <name evidence="3" type="ORF">RAN89_17390</name>
</gene>
<dbReference type="PANTHER" id="PTHR30441">
    <property type="entry name" value="DUF748 DOMAIN-CONTAINING PROTEIN"/>
    <property type="match status" value="1"/>
</dbReference>
<evidence type="ECO:0000313" key="3">
    <source>
        <dbReference type="EMBL" id="WNO04642.1"/>
    </source>
</evidence>
<feature type="transmembrane region" description="Helical" evidence="1">
    <location>
        <begin position="6"/>
        <end position="29"/>
    </location>
</feature>
<evidence type="ECO:0000259" key="2">
    <source>
        <dbReference type="Pfam" id="PF05170"/>
    </source>
</evidence>
<keyword evidence="1" id="KW-0812">Transmembrane</keyword>
<dbReference type="RefSeq" id="WP_313867474.1">
    <property type="nucleotide sequence ID" value="NZ_CP132507.1"/>
</dbReference>
<protein>
    <submittedName>
        <fullName evidence="3">AsmA family protein</fullName>
    </submittedName>
</protein>
<proteinExistence type="predicted"/>
<evidence type="ECO:0000256" key="1">
    <source>
        <dbReference type="SAM" id="Phobius"/>
    </source>
</evidence>
<keyword evidence="1" id="KW-0472">Membrane</keyword>